<dbReference type="Proteomes" id="UP000886890">
    <property type="component" value="Unassembled WGS sequence"/>
</dbReference>
<dbReference type="InterPro" id="IPR010106">
    <property type="entry name" value="RpnA"/>
</dbReference>
<sequence>MRQPYKNIMEARERRIAEARSLTLFSDTFMSVALKDPAACQHVLRILTGIRDLTVKEIRIQYRISKITSHDAILDILAEDSKGRMYNIEIQRKDTVDHARRTRFYSSMIDGESLAKGKTYSEMPDVYIIYISETDLWKAGKTVYPVQKSFAGTKIPYEDGVHILYVNAAIDDGSDTAKLMKYFKTSDPADMSQGDLSKRVHFLKQEEGGYQIMCDISEKWFLEGKEDGKKEGREEGFIQQAKKTAYNMANAGIPVEKIASFVDFNIDTVKKWLSEQPSPVS</sequence>
<evidence type="ECO:0000313" key="1">
    <source>
        <dbReference type="EMBL" id="HIX76722.1"/>
    </source>
</evidence>
<proteinExistence type="predicted"/>
<accession>A0A9D2BIH8</accession>
<organism evidence="1 2">
    <name type="scientific">Candidatus Fusicatenibacter merdavium</name>
    <dbReference type="NCBI Taxonomy" id="2838600"/>
    <lineage>
        <taxon>Bacteria</taxon>
        <taxon>Bacillati</taxon>
        <taxon>Bacillota</taxon>
        <taxon>Clostridia</taxon>
        <taxon>Lachnospirales</taxon>
        <taxon>Lachnospiraceae</taxon>
        <taxon>Fusicatenibacter</taxon>
    </lineage>
</organism>
<dbReference type="AlphaFoldDB" id="A0A9D2BIH8"/>
<reference evidence="1" key="2">
    <citation type="submission" date="2021-04" db="EMBL/GenBank/DDBJ databases">
        <authorList>
            <person name="Gilroy R."/>
        </authorList>
    </citation>
    <scope>NUCLEOTIDE SEQUENCE</scope>
    <source>
        <strain evidence="1">CHK183-1962</strain>
    </source>
</reference>
<evidence type="ECO:0000313" key="2">
    <source>
        <dbReference type="Proteomes" id="UP000886890"/>
    </source>
</evidence>
<comment type="caution">
    <text evidence="1">The sequence shown here is derived from an EMBL/GenBank/DDBJ whole genome shotgun (WGS) entry which is preliminary data.</text>
</comment>
<protein>
    <submittedName>
        <fullName evidence="1">Rpn family recombination-promoting nuclease/putative transposase</fullName>
    </submittedName>
</protein>
<name>A0A9D2BIH8_9FIRM</name>
<reference evidence="1" key="1">
    <citation type="journal article" date="2021" name="PeerJ">
        <title>Extensive microbial diversity within the chicken gut microbiome revealed by metagenomics and culture.</title>
        <authorList>
            <person name="Gilroy R."/>
            <person name="Ravi A."/>
            <person name="Getino M."/>
            <person name="Pursley I."/>
            <person name="Horton D.L."/>
            <person name="Alikhan N.F."/>
            <person name="Baker D."/>
            <person name="Gharbi K."/>
            <person name="Hall N."/>
            <person name="Watson M."/>
            <person name="Adriaenssens E.M."/>
            <person name="Foster-Nyarko E."/>
            <person name="Jarju S."/>
            <person name="Secka A."/>
            <person name="Antonio M."/>
            <person name="Oren A."/>
            <person name="Chaudhuri R.R."/>
            <person name="La Ragione R."/>
            <person name="Hildebrand F."/>
            <person name="Pallen M.J."/>
        </authorList>
    </citation>
    <scope>NUCLEOTIDE SEQUENCE</scope>
    <source>
        <strain evidence="1">CHK183-1962</strain>
    </source>
</reference>
<dbReference type="Pfam" id="PF12784">
    <property type="entry name" value="PDDEXK_2"/>
    <property type="match status" value="1"/>
</dbReference>
<dbReference type="EMBL" id="DXEK01000063">
    <property type="protein sequence ID" value="HIX76722.1"/>
    <property type="molecule type" value="Genomic_DNA"/>
</dbReference>
<gene>
    <name evidence="1" type="ORF">H9734_03885</name>
</gene>
<dbReference type="NCBIfam" id="TIGR01784">
    <property type="entry name" value="T_den_put_tspse"/>
    <property type="match status" value="1"/>
</dbReference>